<comment type="caution">
    <text evidence="14">The sequence shown here is derived from an EMBL/GenBank/DDBJ whole genome shotgun (WGS) entry which is preliminary data.</text>
</comment>
<evidence type="ECO:0000256" key="11">
    <source>
        <dbReference type="ARBA" id="ARBA00029766"/>
    </source>
</evidence>
<proteinExistence type="inferred from homology"/>
<evidence type="ECO:0000313" key="14">
    <source>
        <dbReference type="EMBL" id="MEX8191716.1"/>
    </source>
</evidence>
<dbReference type="InterPro" id="IPR035907">
    <property type="entry name" value="Hppk_sf"/>
</dbReference>
<dbReference type="CDD" id="cd00483">
    <property type="entry name" value="HPPK"/>
    <property type="match status" value="1"/>
</dbReference>
<evidence type="ECO:0000256" key="7">
    <source>
        <dbReference type="ARBA" id="ARBA00022777"/>
    </source>
</evidence>
<dbReference type="RefSeq" id="WP_369336927.1">
    <property type="nucleotide sequence ID" value="NZ_JBFYGN010000002.1"/>
</dbReference>
<accession>A0ABV3ZQ63</accession>
<evidence type="ECO:0000256" key="3">
    <source>
        <dbReference type="ARBA" id="ARBA00013253"/>
    </source>
</evidence>
<dbReference type="PANTHER" id="PTHR43071">
    <property type="entry name" value="2-AMINO-4-HYDROXY-6-HYDROXYMETHYLDIHYDROPTERIDINE PYROPHOSPHOKINASE"/>
    <property type="match status" value="1"/>
</dbReference>
<keyword evidence="5 14" id="KW-0808">Transferase</keyword>
<evidence type="ECO:0000256" key="9">
    <source>
        <dbReference type="ARBA" id="ARBA00022909"/>
    </source>
</evidence>
<feature type="domain" description="7,8-dihydro-6-hydroxymethylpterin-pyrophosphokinase" evidence="13">
    <location>
        <begin position="13"/>
        <end position="139"/>
    </location>
</feature>
<evidence type="ECO:0000256" key="6">
    <source>
        <dbReference type="ARBA" id="ARBA00022741"/>
    </source>
</evidence>
<comment type="pathway">
    <text evidence="1">Cofactor biosynthesis; tetrahydrofolate biosynthesis; 2-amino-4-hydroxy-6-hydroxymethyl-7,8-dihydropteridine diphosphate from 7,8-dihydroneopterin triphosphate: step 4/4.</text>
</comment>
<comment type="function">
    <text evidence="10">Catalyzes the transfer of pyrophosphate from adenosine triphosphate (ATP) to 6-hydroxymethyl-7,8-dihydropterin, an enzymatic step in folate biosynthesis pathway.</text>
</comment>
<evidence type="ECO:0000256" key="5">
    <source>
        <dbReference type="ARBA" id="ARBA00022679"/>
    </source>
</evidence>
<comment type="similarity">
    <text evidence="2">Belongs to the HPPK family.</text>
</comment>
<gene>
    <name evidence="14" type="primary">folK</name>
    <name evidence="14" type="ORF">AB6724_02560</name>
</gene>
<dbReference type="Proteomes" id="UP001561046">
    <property type="component" value="Unassembled WGS sequence"/>
</dbReference>
<evidence type="ECO:0000256" key="10">
    <source>
        <dbReference type="ARBA" id="ARBA00029409"/>
    </source>
</evidence>
<evidence type="ECO:0000256" key="4">
    <source>
        <dbReference type="ARBA" id="ARBA00016218"/>
    </source>
</evidence>
<organism evidence="14 15">
    <name type="scientific">Comamonas guangdongensis</name>
    <dbReference type="NCBI Taxonomy" id="510515"/>
    <lineage>
        <taxon>Bacteria</taxon>
        <taxon>Pseudomonadati</taxon>
        <taxon>Pseudomonadota</taxon>
        <taxon>Betaproteobacteria</taxon>
        <taxon>Burkholderiales</taxon>
        <taxon>Comamonadaceae</taxon>
        <taxon>Comamonas</taxon>
    </lineage>
</organism>
<dbReference type="Pfam" id="PF01288">
    <property type="entry name" value="HPPK"/>
    <property type="match status" value="1"/>
</dbReference>
<dbReference type="SUPFAM" id="SSF55083">
    <property type="entry name" value="6-hydroxymethyl-7,8-dihydropterin pyrophosphokinase, HPPK"/>
    <property type="match status" value="1"/>
</dbReference>
<dbReference type="EMBL" id="JBFYGN010000002">
    <property type="protein sequence ID" value="MEX8191716.1"/>
    <property type="molecule type" value="Genomic_DNA"/>
</dbReference>
<name>A0ABV3ZQ63_9BURK</name>
<reference evidence="14 15" key="1">
    <citation type="journal article" date="2013" name="Int. J. Syst. Evol. Microbiol.">
        <title>Comamonas guangdongensis sp. nov., isolated from subterranean forest sediment, and emended description of the genus Comamonas.</title>
        <authorList>
            <person name="Zhang J."/>
            <person name="Wang Y."/>
            <person name="Zhou S."/>
            <person name="Wu C."/>
            <person name="He J."/>
            <person name="Li F."/>
        </authorList>
    </citation>
    <scope>NUCLEOTIDE SEQUENCE [LARGE SCALE GENOMIC DNA]</scope>
    <source>
        <strain evidence="14 15">CCTCC AB2011133</strain>
    </source>
</reference>
<dbReference type="InterPro" id="IPR000550">
    <property type="entry name" value="Hppk"/>
</dbReference>
<keyword evidence="15" id="KW-1185">Reference proteome</keyword>
<keyword evidence="8" id="KW-0067">ATP-binding</keyword>
<evidence type="ECO:0000259" key="13">
    <source>
        <dbReference type="Pfam" id="PF01288"/>
    </source>
</evidence>
<sequence>MSNSALAADMVAIGLGANLGDARQTLSWAVQAIAQLPQTQLQAVSSLYASKPMDSSGPDYLNAVALVTTQLVPRDLLHALQAIELAAGRERPYRNAPRTLDLDIELWGELQSDDAELTIPHPRMLERAFVLLPLAEIAPQCVSAAQLQAVQGQGIALSQGSGWWR</sequence>
<keyword evidence="6" id="KW-0547">Nucleotide-binding</keyword>
<keyword evidence="7" id="KW-0418">Kinase</keyword>
<keyword evidence="9" id="KW-0289">Folate biosynthesis</keyword>
<evidence type="ECO:0000256" key="2">
    <source>
        <dbReference type="ARBA" id="ARBA00005810"/>
    </source>
</evidence>
<evidence type="ECO:0000256" key="8">
    <source>
        <dbReference type="ARBA" id="ARBA00022840"/>
    </source>
</evidence>
<evidence type="ECO:0000256" key="1">
    <source>
        <dbReference type="ARBA" id="ARBA00005051"/>
    </source>
</evidence>
<dbReference type="GO" id="GO:0003848">
    <property type="term" value="F:2-amino-4-hydroxy-6-hydroxymethyldihydropteridine diphosphokinase activity"/>
    <property type="evidence" value="ECO:0007669"/>
    <property type="project" value="UniProtKB-EC"/>
</dbReference>
<protein>
    <recommendedName>
        <fullName evidence="4">2-amino-4-hydroxy-6-hydroxymethyldihydropteridine pyrophosphokinase</fullName>
        <ecNumber evidence="3">2.7.6.3</ecNumber>
    </recommendedName>
    <alternativeName>
        <fullName evidence="11">6-hydroxymethyl-7,8-dihydropterin pyrophosphokinase</fullName>
    </alternativeName>
    <alternativeName>
        <fullName evidence="12">7,8-dihydro-6-hydroxymethylpterin-pyrophosphokinase</fullName>
    </alternativeName>
</protein>
<dbReference type="EC" id="2.7.6.3" evidence="3"/>
<dbReference type="Gene3D" id="3.30.70.560">
    <property type="entry name" value="7,8-Dihydro-6-hydroxymethylpterin-pyrophosphokinase HPPK"/>
    <property type="match status" value="1"/>
</dbReference>
<dbReference type="PANTHER" id="PTHR43071:SF1">
    <property type="entry name" value="2-AMINO-4-HYDROXY-6-HYDROXYMETHYLDIHYDROPTERIDINE PYROPHOSPHOKINASE"/>
    <property type="match status" value="1"/>
</dbReference>
<evidence type="ECO:0000313" key="15">
    <source>
        <dbReference type="Proteomes" id="UP001561046"/>
    </source>
</evidence>
<dbReference type="NCBIfam" id="TIGR01498">
    <property type="entry name" value="folK"/>
    <property type="match status" value="1"/>
</dbReference>
<evidence type="ECO:0000256" key="12">
    <source>
        <dbReference type="ARBA" id="ARBA00033413"/>
    </source>
</evidence>